<keyword evidence="3" id="KW-1185">Reference proteome</keyword>
<protein>
    <recommendedName>
        <fullName evidence="4">DUF4822 domain-containing protein</fullName>
    </recommendedName>
</protein>
<keyword evidence="1" id="KW-0732">Signal</keyword>
<dbReference type="RefSeq" id="WP_147030330.1">
    <property type="nucleotide sequence ID" value="NZ_CP042436.1"/>
</dbReference>
<dbReference type="EMBL" id="CP042436">
    <property type="protein sequence ID" value="QEC61753.1"/>
    <property type="molecule type" value="Genomic_DNA"/>
</dbReference>
<dbReference type="AlphaFoldDB" id="A0A5B8URQ5"/>
<feature type="signal peptide" evidence="1">
    <location>
        <begin position="1"/>
        <end position="23"/>
    </location>
</feature>
<evidence type="ECO:0000313" key="2">
    <source>
        <dbReference type="EMBL" id="QEC61753.1"/>
    </source>
</evidence>
<dbReference type="Proteomes" id="UP000321479">
    <property type="component" value="Chromosome"/>
</dbReference>
<proteinExistence type="predicted"/>
<gene>
    <name evidence="2" type="ORF">FRZ54_03850</name>
</gene>
<evidence type="ECO:0000256" key="1">
    <source>
        <dbReference type="SAM" id="SignalP"/>
    </source>
</evidence>
<dbReference type="KEGG" id="mgin:FRZ54_03850"/>
<reference evidence="2 3" key="1">
    <citation type="journal article" date="2017" name="Curr. Microbiol.">
        <title>Mucilaginibacter ginsenosidivorans sp. nov., Isolated from Soil of Ginseng Field.</title>
        <authorList>
            <person name="Kim M.M."/>
            <person name="Siddiqi M.Z."/>
            <person name="Im W.T."/>
        </authorList>
    </citation>
    <scope>NUCLEOTIDE SEQUENCE [LARGE SCALE GENOMIC DNA]</scope>
    <source>
        <strain evidence="2 3">Gsoil 3017</strain>
    </source>
</reference>
<dbReference type="PROSITE" id="PS51257">
    <property type="entry name" value="PROKAR_LIPOPROTEIN"/>
    <property type="match status" value="1"/>
</dbReference>
<dbReference type="OrthoDB" id="769134at2"/>
<organism evidence="2 3">
    <name type="scientific">Mucilaginibacter ginsenosidivorans</name>
    <dbReference type="NCBI Taxonomy" id="398053"/>
    <lineage>
        <taxon>Bacteria</taxon>
        <taxon>Pseudomonadati</taxon>
        <taxon>Bacteroidota</taxon>
        <taxon>Sphingobacteriia</taxon>
        <taxon>Sphingobacteriales</taxon>
        <taxon>Sphingobacteriaceae</taxon>
        <taxon>Mucilaginibacter</taxon>
    </lineage>
</organism>
<accession>A0A5B8URQ5</accession>
<sequence>MNHRLFVAILLLLSVTISSCSKKENPAPFDNDPIATRTLRYLTQKPWKETKLEYQDQSGVWIEKPLATEVAVLTNVFKSDGTYIVYNQNGTINFSGIYDIIGDNTQLALNKSITYDFSILNDSTMQLTLPAQIPYTDPISGNTTTYYGMRQTFVH</sequence>
<name>A0A5B8URQ5_9SPHI</name>
<evidence type="ECO:0008006" key="4">
    <source>
        <dbReference type="Google" id="ProtNLM"/>
    </source>
</evidence>
<feature type="chain" id="PRO_5022969516" description="DUF4822 domain-containing protein" evidence="1">
    <location>
        <begin position="24"/>
        <end position="155"/>
    </location>
</feature>
<evidence type="ECO:0000313" key="3">
    <source>
        <dbReference type="Proteomes" id="UP000321479"/>
    </source>
</evidence>